<feature type="domain" description="Potassium channel tetramerisation-type BTB" evidence="1">
    <location>
        <begin position="46"/>
        <end position="126"/>
    </location>
</feature>
<dbReference type="InterPro" id="IPR011333">
    <property type="entry name" value="SKP1/BTB/POZ_sf"/>
</dbReference>
<dbReference type="Gene3D" id="3.30.710.10">
    <property type="entry name" value="Potassium Channel Kv1.1, Chain A"/>
    <property type="match status" value="2"/>
</dbReference>
<sequence length="460" mass="53414">MEGSLQLGEGFSYDSKSIEIPSKVEVIEEFDPSIPVILPHDKVFSIQVGYKLFRLSGLSLSSDAPSYFTKFFTQMQNTEKVLFIDRNPMIFEKIYNHLQGYSLNVDSDYEFVHLWSDSYYFGLKRLQRFLTDQDIFATIGDQSFKIAKSLFVNSGNFPNYFTLNYETLLTDNIKIIEEKNMLRPPPQKPATVSNRSPLLFADLLELLRGNNLIIKNDEHRALLIRECKYYRFLELEQRILKHRIINNPFMDNKQEIIMNLNDLQRKGILNTSPPDKSIEVPIQYTRPYILKEPPRNLIFQLDSNCDILNKNYSEVKLLLNKALKMATVQITNKLGQKMLQVFKDYKDDFMMSNDKQSPSLTFIAGFSDCKATINGMQMKNGWIFDLMGGNMSNEEIEELSPAAKKRKFSTNEVKGDLIEIKLKRSLWRMVMRGDRSRLHAVSIEGESDHSSFIKENIEFL</sequence>
<dbReference type="KEGG" id="pic:PICST_52200"/>
<dbReference type="RefSeq" id="XP_001387948.2">
    <property type="nucleotide sequence ID" value="XM_001387911.1"/>
</dbReference>
<comment type="caution">
    <text evidence="2">The sequence shown here is derived from an EMBL/GenBank/DDBJ whole genome shotgun (WGS) entry which is preliminary data.</text>
</comment>
<dbReference type="PANTHER" id="PTHR31758">
    <property type="entry name" value="BTB/POZ DOMAIN-CONTAINING PROTEIN YLR108C"/>
    <property type="match status" value="1"/>
</dbReference>
<dbReference type="PANTHER" id="PTHR31758:SF2">
    <property type="entry name" value="BTB_POZ DOMAIN-CONTAINING PROTEIN YLR108C"/>
    <property type="match status" value="1"/>
</dbReference>
<organism evidence="2 3">
    <name type="scientific">Scheffersomyces stipitis (strain ATCC 58785 / CBS 6054 / NBRC 10063 / NRRL Y-11545)</name>
    <name type="common">Yeast</name>
    <name type="synonym">Pichia stipitis</name>
    <dbReference type="NCBI Taxonomy" id="322104"/>
    <lineage>
        <taxon>Eukaryota</taxon>
        <taxon>Fungi</taxon>
        <taxon>Dikarya</taxon>
        <taxon>Ascomycota</taxon>
        <taxon>Saccharomycotina</taxon>
        <taxon>Pichiomycetes</taxon>
        <taxon>Debaryomycetaceae</taxon>
        <taxon>Scheffersomyces</taxon>
    </lineage>
</organism>
<dbReference type="FunCoup" id="A3GGF9">
    <property type="interactions" value="46"/>
</dbReference>
<dbReference type="AlphaFoldDB" id="A3GGF9"/>
<accession>A3GGF9</accession>
<evidence type="ECO:0000259" key="1">
    <source>
        <dbReference type="Pfam" id="PF02214"/>
    </source>
</evidence>
<dbReference type="InParanoid" id="A3GGF9"/>
<dbReference type="STRING" id="322104.A3GGF9"/>
<evidence type="ECO:0000313" key="2">
    <source>
        <dbReference type="EMBL" id="EAZ63925.2"/>
    </source>
</evidence>
<dbReference type="OrthoDB" id="2414723at2759"/>
<name>A3GGF9_PICST</name>
<dbReference type="GO" id="GO:0051260">
    <property type="term" value="P:protein homooligomerization"/>
    <property type="evidence" value="ECO:0007669"/>
    <property type="project" value="InterPro"/>
</dbReference>
<dbReference type="eggNOG" id="ENOG502QRM9">
    <property type="taxonomic scope" value="Eukaryota"/>
</dbReference>
<dbReference type="Pfam" id="PF02214">
    <property type="entry name" value="BTB_2"/>
    <property type="match status" value="1"/>
</dbReference>
<dbReference type="GeneID" id="4851358"/>
<protein>
    <recommendedName>
        <fullName evidence="1">Potassium channel tetramerisation-type BTB domain-containing protein</fullName>
    </recommendedName>
</protein>
<dbReference type="HOGENOM" id="CLU_017395_2_1_1"/>
<dbReference type="Proteomes" id="UP000002258">
    <property type="component" value="Chromosome 1"/>
</dbReference>
<dbReference type="InterPro" id="IPR003131">
    <property type="entry name" value="T1-type_BTB"/>
</dbReference>
<reference evidence="2 3" key="1">
    <citation type="journal article" date="2007" name="Nat. Biotechnol.">
        <title>Genome sequence of the lignocellulose-bioconverting and xylose-fermenting yeast Pichia stipitis.</title>
        <authorList>
            <person name="Jeffries T.W."/>
            <person name="Grigoriev I.V."/>
            <person name="Grimwood J."/>
            <person name="Laplaza J.M."/>
            <person name="Aerts A."/>
            <person name="Salamov A."/>
            <person name="Schmutz J."/>
            <person name="Lindquist E."/>
            <person name="Dehal P."/>
            <person name="Shapiro H."/>
            <person name="Jin Y.S."/>
            <person name="Passoth V."/>
            <person name="Richardson P.M."/>
        </authorList>
    </citation>
    <scope>NUCLEOTIDE SEQUENCE [LARGE SCALE GENOMIC DNA]</scope>
    <source>
        <strain evidence="3">ATCC 58785 / CBS 6054 / NBRC 10063 / NRRL Y-11545</strain>
    </source>
</reference>
<proteinExistence type="predicted"/>
<gene>
    <name evidence="2" type="ORF">PICST_52200</name>
</gene>
<dbReference type="SUPFAM" id="SSF54695">
    <property type="entry name" value="POZ domain"/>
    <property type="match status" value="2"/>
</dbReference>
<keyword evidence="3" id="KW-1185">Reference proteome</keyword>
<evidence type="ECO:0000313" key="3">
    <source>
        <dbReference type="Proteomes" id="UP000002258"/>
    </source>
</evidence>
<dbReference type="EMBL" id="AAVQ01000001">
    <property type="protein sequence ID" value="EAZ63925.2"/>
    <property type="molecule type" value="Genomic_DNA"/>
</dbReference>
<dbReference type="OMA" id="TNKACHK"/>